<dbReference type="PANTHER" id="PTHR19842:SF0">
    <property type="entry name" value="TARGET OF RAPAMYCIN COMPLEX SUBUNIT LST8"/>
    <property type="match status" value="1"/>
</dbReference>
<dbReference type="EMBL" id="DS113182">
    <property type="protein sequence ID" value="EAY22637.1"/>
    <property type="molecule type" value="Genomic_DNA"/>
</dbReference>
<evidence type="ECO:0000256" key="2">
    <source>
        <dbReference type="PROSITE-ProRule" id="PRU00221"/>
    </source>
</evidence>
<dbReference type="SUPFAM" id="SSF50978">
    <property type="entry name" value="WD40 repeat-like"/>
    <property type="match status" value="1"/>
</dbReference>
<dbReference type="InParanoid" id="A2D9Y9"/>
<dbReference type="RefSeq" id="XP_001583623.1">
    <property type="nucleotide sequence ID" value="XM_001583573.1"/>
</dbReference>
<dbReference type="FunCoup" id="A2D9Y9">
    <property type="interactions" value="333"/>
</dbReference>
<dbReference type="SMART" id="SM00320">
    <property type="entry name" value="WD40"/>
    <property type="match status" value="5"/>
</dbReference>
<keyword evidence="2" id="KW-0853">WD repeat</keyword>
<accession>A2D9Y9</accession>
<dbReference type="VEuPathDB" id="TrichDB:TVAGG3_0265600"/>
<dbReference type="GO" id="GO:0031932">
    <property type="term" value="C:TORC2 complex"/>
    <property type="evidence" value="ECO:0000318"/>
    <property type="project" value="GO_Central"/>
</dbReference>
<dbReference type="GO" id="GO:0032956">
    <property type="term" value="P:regulation of actin cytoskeleton organization"/>
    <property type="evidence" value="ECO:0000318"/>
    <property type="project" value="GO_Central"/>
</dbReference>
<dbReference type="STRING" id="5722.A2D9Y9"/>
<dbReference type="InterPro" id="IPR036322">
    <property type="entry name" value="WD40_repeat_dom_sf"/>
</dbReference>
<name>A2D9Y9_TRIV3</name>
<feature type="repeat" description="WD" evidence="2">
    <location>
        <begin position="198"/>
        <end position="229"/>
    </location>
</feature>
<dbReference type="Gene3D" id="2.130.10.10">
    <property type="entry name" value="YVTN repeat-like/Quinoprotein amine dehydrogenase"/>
    <property type="match status" value="1"/>
</dbReference>
<dbReference type="InterPro" id="IPR015943">
    <property type="entry name" value="WD40/YVTN_repeat-like_dom_sf"/>
</dbReference>
<dbReference type="GO" id="GO:0031929">
    <property type="term" value="P:TOR signaling"/>
    <property type="evidence" value="ECO:0000318"/>
    <property type="project" value="GO_Central"/>
</dbReference>
<dbReference type="GO" id="GO:0031931">
    <property type="term" value="C:TORC1 complex"/>
    <property type="evidence" value="ECO:0000318"/>
    <property type="project" value="GO_Central"/>
</dbReference>
<dbReference type="AlphaFoldDB" id="A2D9Y9"/>
<evidence type="ECO:0000256" key="1">
    <source>
        <dbReference type="ARBA" id="ARBA00009890"/>
    </source>
</evidence>
<dbReference type="InterPro" id="IPR001680">
    <property type="entry name" value="WD40_rpt"/>
</dbReference>
<evidence type="ECO:0000313" key="3">
    <source>
        <dbReference type="EMBL" id="EAY22637.1"/>
    </source>
</evidence>
<reference evidence="3" key="1">
    <citation type="submission" date="2006-10" db="EMBL/GenBank/DDBJ databases">
        <authorList>
            <person name="Amadeo P."/>
            <person name="Zhao Q."/>
            <person name="Wortman J."/>
            <person name="Fraser-Liggett C."/>
            <person name="Carlton J."/>
        </authorList>
    </citation>
    <scope>NUCLEOTIDE SEQUENCE</scope>
    <source>
        <strain evidence="3">G3</strain>
    </source>
</reference>
<dbReference type="PANTHER" id="PTHR19842">
    <property type="entry name" value="G BETA-LIKE PROTEIN GBL"/>
    <property type="match status" value="1"/>
</dbReference>
<dbReference type="FunFam" id="2.130.10.10:FF:001168">
    <property type="entry name" value="G beta-like protein GBL"/>
    <property type="match status" value="1"/>
</dbReference>
<proteinExistence type="inferred from homology"/>
<dbReference type="VEuPathDB" id="TrichDB:TVAG_475650"/>
<dbReference type="eggNOG" id="KOG0315">
    <property type="taxonomic scope" value="Eukaryota"/>
</dbReference>
<dbReference type="Proteomes" id="UP000001542">
    <property type="component" value="Unassembled WGS sequence"/>
</dbReference>
<dbReference type="SMR" id="A2D9Y9"/>
<reference evidence="3" key="2">
    <citation type="journal article" date="2007" name="Science">
        <title>Draft genome sequence of the sexually transmitted pathogen Trichomonas vaginalis.</title>
        <authorList>
            <person name="Carlton J.M."/>
            <person name="Hirt R.P."/>
            <person name="Silva J.C."/>
            <person name="Delcher A.L."/>
            <person name="Schatz M."/>
            <person name="Zhao Q."/>
            <person name="Wortman J.R."/>
            <person name="Bidwell S.L."/>
            <person name="Alsmark U.C.M."/>
            <person name="Besteiro S."/>
            <person name="Sicheritz-Ponten T."/>
            <person name="Noel C.J."/>
            <person name="Dacks J.B."/>
            <person name="Foster P.G."/>
            <person name="Simillion C."/>
            <person name="Van de Peer Y."/>
            <person name="Miranda-Saavedra D."/>
            <person name="Barton G.J."/>
            <person name="Westrop G.D."/>
            <person name="Mueller S."/>
            <person name="Dessi D."/>
            <person name="Fiori P.L."/>
            <person name="Ren Q."/>
            <person name="Paulsen I."/>
            <person name="Zhang H."/>
            <person name="Bastida-Corcuera F.D."/>
            <person name="Simoes-Barbosa A."/>
            <person name="Brown M.T."/>
            <person name="Hayes R.D."/>
            <person name="Mukherjee M."/>
            <person name="Okumura C.Y."/>
            <person name="Schneider R."/>
            <person name="Smith A.J."/>
            <person name="Vanacova S."/>
            <person name="Villalvazo M."/>
            <person name="Haas B.J."/>
            <person name="Pertea M."/>
            <person name="Feldblyum T.V."/>
            <person name="Utterback T.R."/>
            <person name="Shu C.L."/>
            <person name="Osoegawa K."/>
            <person name="de Jong P.J."/>
            <person name="Hrdy I."/>
            <person name="Horvathova L."/>
            <person name="Zubacova Z."/>
            <person name="Dolezal P."/>
            <person name="Malik S.B."/>
            <person name="Logsdon J.M. Jr."/>
            <person name="Henze K."/>
            <person name="Gupta A."/>
            <person name="Wang C.C."/>
            <person name="Dunne R.L."/>
            <person name="Upcroft J.A."/>
            <person name="Upcroft P."/>
            <person name="White O."/>
            <person name="Salzberg S.L."/>
            <person name="Tang P."/>
            <person name="Chiu C.-H."/>
            <person name="Lee Y.-S."/>
            <person name="Embley T.M."/>
            <person name="Coombs G.H."/>
            <person name="Mottram J.C."/>
            <person name="Tachezy J."/>
            <person name="Fraser-Liggett C.M."/>
            <person name="Johnson P.J."/>
        </authorList>
    </citation>
    <scope>NUCLEOTIDE SEQUENCE [LARGE SCALE GENOMIC DNA]</scope>
    <source>
        <strain evidence="3">G3</strain>
    </source>
</reference>
<gene>
    <name evidence="3" type="ORF">TVAG_475650</name>
</gene>
<dbReference type="Pfam" id="PF00400">
    <property type="entry name" value="WD40"/>
    <property type="match status" value="3"/>
</dbReference>
<comment type="similarity">
    <text evidence="1">Belongs to the WD repeat LST8 family.</text>
</comment>
<dbReference type="OrthoDB" id="400at2759"/>
<keyword evidence="4" id="KW-1185">Reference proteome</keyword>
<dbReference type="KEGG" id="tva:5468183"/>
<dbReference type="InterPro" id="IPR037588">
    <property type="entry name" value="MLST8"/>
</dbReference>
<protein>
    <submittedName>
        <fullName evidence="3">WD repeat protein, putative</fullName>
    </submittedName>
</protein>
<organism evidence="3 4">
    <name type="scientific">Trichomonas vaginalis (strain ATCC PRA-98 / G3)</name>
    <dbReference type="NCBI Taxonomy" id="412133"/>
    <lineage>
        <taxon>Eukaryota</taxon>
        <taxon>Metamonada</taxon>
        <taxon>Parabasalia</taxon>
        <taxon>Trichomonadida</taxon>
        <taxon>Trichomonadidae</taxon>
        <taxon>Trichomonas</taxon>
    </lineage>
</organism>
<evidence type="ECO:0000313" key="4">
    <source>
        <dbReference type="Proteomes" id="UP000001542"/>
    </source>
</evidence>
<dbReference type="PROSITE" id="PS50082">
    <property type="entry name" value="WD_REPEATS_2"/>
    <property type="match status" value="2"/>
</dbReference>
<sequence length="298" mass="33374">MSQGLWLVSAGYDLSICFRDITDQNSQLTKLNLTQAQANRMIPYADSKFFVASNPYIFLYDRNFRSGKHTFMYQGHQSNVTDLCFAGNSLYACSEDKTWQKWEFGKPKSLKAVHTGCCLNAIALIQDKTILITGNDHGQIEAWNPNTYEKITTVKLGSSPIRSIAECGKNGPIVAGLQDGQVVLFTYANNEITIQKTIVAHKNILTRVAASADGKYFATASADSTGIVWVTETCEIYMRLEDKAQSQWIWDVCFSNDGKYVVTGGTDKVCRLWSLAEKKLSNYYEWNLKGVTCLTLLQ</sequence>
<feature type="repeat" description="WD" evidence="2">
    <location>
        <begin position="242"/>
        <end position="283"/>
    </location>
</feature>